<keyword evidence="1" id="KW-1133">Transmembrane helix</keyword>
<sequence length="152" mass="16519">MSRVASFIFRDASLSFCFFVPSLSAAMIVPKSVAIASCFFSGLGSALAFFEAGLILRGGKLAREIFLKSRSLSHVLVWVSAVLCLLLSLELAAIGTWFLSIWVLVSSLHYGLEYYFCCGVPQDIRALVRFVSSAVRSAYVGLSLLAFFAVLV</sequence>
<keyword evidence="1" id="KW-0472">Membrane</keyword>
<proteinExistence type="predicted"/>
<feature type="transmembrane region" description="Helical" evidence="1">
    <location>
        <begin position="34"/>
        <end position="56"/>
    </location>
</feature>
<dbReference type="OrthoDB" id="22552at2"/>
<comment type="caution">
    <text evidence="2">The sequence shown here is derived from an EMBL/GenBank/DDBJ whole genome shotgun (WGS) entry which is preliminary data.</text>
</comment>
<feature type="transmembrane region" description="Helical" evidence="1">
    <location>
        <begin position="130"/>
        <end position="151"/>
    </location>
</feature>
<dbReference type="EMBL" id="QQBG01000009">
    <property type="protein sequence ID" value="RDB31692.1"/>
    <property type="molecule type" value="Genomic_DNA"/>
</dbReference>
<dbReference type="AlphaFoldDB" id="A0A369KDK8"/>
<gene>
    <name evidence="2" type="ORF">HAT2_00201</name>
</gene>
<dbReference type="RefSeq" id="WP_114544171.1">
    <property type="nucleotide sequence ID" value="NZ_QQBG01000009.1"/>
</dbReference>
<reference evidence="2 3" key="1">
    <citation type="submission" date="2018-07" db="EMBL/GenBank/DDBJ databases">
        <title>Comparative genomics of the Candidatus Parilichlamydiaceae reveals evidence of convergent evolution and genome reduction in the phylum Chlamydiae.</title>
        <authorList>
            <person name="Taylor-Brown A."/>
            <person name="Polkinghorne A."/>
        </authorList>
    </citation>
    <scope>NUCLEOTIDE SEQUENCE [LARGE SCALE GENOMIC DNA]</scope>
    <source>
        <strain evidence="2 3">Hat2</strain>
    </source>
</reference>
<feature type="transmembrane region" description="Helical" evidence="1">
    <location>
        <begin position="76"/>
        <end position="105"/>
    </location>
</feature>
<keyword evidence="3" id="KW-1185">Reference proteome</keyword>
<dbReference type="Proteomes" id="UP000253816">
    <property type="component" value="Unassembled WGS sequence"/>
</dbReference>
<evidence type="ECO:0000256" key="1">
    <source>
        <dbReference type="SAM" id="Phobius"/>
    </source>
</evidence>
<protein>
    <submittedName>
        <fullName evidence="2">Uncharacterized protein</fullName>
    </submittedName>
</protein>
<keyword evidence="1" id="KW-0812">Transmembrane</keyword>
<accession>A0A369KDK8</accession>
<organism evidence="2 3">
    <name type="scientific">Candidatus Similichlamydia laticola</name>
    <dbReference type="NCBI Taxonomy" id="2170265"/>
    <lineage>
        <taxon>Bacteria</taxon>
        <taxon>Pseudomonadati</taxon>
        <taxon>Chlamydiota</taxon>
        <taxon>Chlamydiia</taxon>
        <taxon>Parachlamydiales</taxon>
        <taxon>Candidatus Parilichlamydiaceae</taxon>
        <taxon>Candidatus Similichlamydia</taxon>
    </lineage>
</organism>
<name>A0A369KDK8_9BACT</name>
<evidence type="ECO:0000313" key="3">
    <source>
        <dbReference type="Proteomes" id="UP000253816"/>
    </source>
</evidence>
<evidence type="ECO:0000313" key="2">
    <source>
        <dbReference type="EMBL" id="RDB31692.1"/>
    </source>
</evidence>